<feature type="transmembrane region" description="Helical" evidence="5">
    <location>
        <begin position="74"/>
        <end position="96"/>
    </location>
</feature>
<protein>
    <submittedName>
        <fullName evidence="6">MFS transporter</fullName>
    </submittedName>
</protein>
<organism evidence="6 7">
    <name type="scientific">Lentzea tibetensis</name>
    <dbReference type="NCBI Taxonomy" id="2591470"/>
    <lineage>
        <taxon>Bacteria</taxon>
        <taxon>Bacillati</taxon>
        <taxon>Actinomycetota</taxon>
        <taxon>Actinomycetes</taxon>
        <taxon>Pseudonocardiales</taxon>
        <taxon>Pseudonocardiaceae</taxon>
        <taxon>Lentzea</taxon>
    </lineage>
</organism>
<feature type="transmembrane region" description="Helical" evidence="5">
    <location>
        <begin position="328"/>
        <end position="347"/>
    </location>
</feature>
<evidence type="ECO:0000256" key="5">
    <source>
        <dbReference type="SAM" id="Phobius"/>
    </source>
</evidence>
<sequence length="351" mass="36188">MPFGSLFLTTEVGVSPLALGTFMLITPVASVVASTVVGRLSDTRMQRRTLMVIGGLAGAAGAALFAVLRDYWFLLGASATFVAVASSLMPMIFAYARGLERSGPFVISSLRTLFSVAWVAGPPVAALLVATWGFTGLYVSTAVLYVVVAGLSLLLPSTVAVEAAPQDDAPVRGQRIPQVVAAFVLLQGATGLAVSGLPLFVTTELHGTAGDAGLVLGLCAALEIPLMLWLGALATRKDLHLIVLAGAAVAITYHATMLTTTGIWQVAGAQLLHAAAISAVMGVGISYFQSLEPTRPGHASTLFSNTATAGGMLAGPLLGVAQAVGFRYTYAISLTMCVLGVTLLAFVRRPR</sequence>
<dbReference type="SUPFAM" id="SSF103473">
    <property type="entry name" value="MFS general substrate transporter"/>
    <property type="match status" value="1"/>
</dbReference>
<dbReference type="GO" id="GO:0005886">
    <property type="term" value="C:plasma membrane"/>
    <property type="evidence" value="ECO:0007669"/>
    <property type="project" value="UniProtKB-SubCell"/>
</dbReference>
<dbReference type="GO" id="GO:0022857">
    <property type="term" value="F:transmembrane transporter activity"/>
    <property type="evidence" value="ECO:0007669"/>
    <property type="project" value="InterPro"/>
</dbReference>
<feature type="transmembrane region" description="Helical" evidence="5">
    <location>
        <begin position="142"/>
        <end position="164"/>
    </location>
</feature>
<dbReference type="Pfam" id="PF07690">
    <property type="entry name" value="MFS_1"/>
    <property type="match status" value="1"/>
</dbReference>
<reference evidence="6 7" key="1">
    <citation type="submission" date="2019-07" db="EMBL/GenBank/DDBJ databases">
        <title>Lentzea xizangensis sp. nov., isolated from Qinghai-Tibetan Plateau Soils.</title>
        <authorList>
            <person name="Huang J."/>
        </authorList>
    </citation>
    <scope>NUCLEOTIDE SEQUENCE [LARGE SCALE GENOMIC DNA]</scope>
    <source>
        <strain evidence="6 7">FXJ1.1311</strain>
    </source>
</reference>
<dbReference type="AlphaFoldDB" id="A0A563F365"/>
<feature type="transmembrane region" description="Helical" evidence="5">
    <location>
        <begin position="12"/>
        <end position="37"/>
    </location>
</feature>
<keyword evidence="2" id="KW-0813">Transport</keyword>
<accession>A0A563F365</accession>
<keyword evidence="4" id="KW-0762">Sugar transport</keyword>
<keyword evidence="7" id="KW-1185">Reference proteome</keyword>
<proteinExistence type="predicted"/>
<evidence type="ECO:0000256" key="4">
    <source>
        <dbReference type="ARBA" id="ARBA00022597"/>
    </source>
</evidence>
<feature type="transmembrane region" description="Helical" evidence="5">
    <location>
        <begin position="241"/>
        <end position="264"/>
    </location>
</feature>
<feature type="transmembrane region" description="Helical" evidence="5">
    <location>
        <begin position="270"/>
        <end position="290"/>
    </location>
</feature>
<feature type="transmembrane region" description="Helical" evidence="5">
    <location>
        <begin position="108"/>
        <end position="130"/>
    </location>
</feature>
<dbReference type="EMBL" id="VOBR01000001">
    <property type="protein sequence ID" value="TWP54395.1"/>
    <property type="molecule type" value="Genomic_DNA"/>
</dbReference>
<gene>
    <name evidence="6" type="ORF">FKR81_01400</name>
</gene>
<feature type="transmembrane region" description="Helical" evidence="5">
    <location>
        <begin position="176"/>
        <end position="200"/>
    </location>
</feature>
<comment type="subcellular location">
    <subcellularLocation>
        <location evidence="1">Cell membrane</location>
        <topology evidence="1">Multi-pass membrane protein</topology>
    </subcellularLocation>
</comment>
<keyword evidence="5" id="KW-0472">Membrane</keyword>
<dbReference type="PANTHER" id="PTHR23535:SF2">
    <property type="entry name" value="SUGAR EFFLUX TRANSPORTER A-RELATED"/>
    <property type="match status" value="1"/>
</dbReference>
<keyword evidence="5" id="KW-0812">Transmembrane</keyword>
<dbReference type="PANTHER" id="PTHR23535">
    <property type="entry name" value="SUGAR EFFLUX TRANSPORTER A-RELATED"/>
    <property type="match status" value="1"/>
</dbReference>
<keyword evidence="3" id="KW-1003">Cell membrane</keyword>
<dbReference type="Gene3D" id="1.20.1250.20">
    <property type="entry name" value="MFS general substrate transporter like domains"/>
    <property type="match status" value="2"/>
</dbReference>
<dbReference type="OrthoDB" id="7337792at2"/>
<evidence type="ECO:0000256" key="2">
    <source>
        <dbReference type="ARBA" id="ARBA00022448"/>
    </source>
</evidence>
<dbReference type="InterPro" id="IPR036259">
    <property type="entry name" value="MFS_trans_sf"/>
</dbReference>
<feature type="transmembrane region" description="Helical" evidence="5">
    <location>
        <begin position="302"/>
        <end position="322"/>
    </location>
</feature>
<evidence type="ECO:0000313" key="6">
    <source>
        <dbReference type="EMBL" id="TWP54395.1"/>
    </source>
</evidence>
<name>A0A563F365_9PSEU</name>
<evidence type="ECO:0000313" key="7">
    <source>
        <dbReference type="Proteomes" id="UP000316639"/>
    </source>
</evidence>
<dbReference type="Proteomes" id="UP000316639">
    <property type="component" value="Unassembled WGS sequence"/>
</dbReference>
<evidence type="ECO:0000256" key="3">
    <source>
        <dbReference type="ARBA" id="ARBA00022475"/>
    </source>
</evidence>
<comment type="caution">
    <text evidence="6">The sequence shown here is derived from an EMBL/GenBank/DDBJ whole genome shotgun (WGS) entry which is preliminary data.</text>
</comment>
<evidence type="ECO:0000256" key="1">
    <source>
        <dbReference type="ARBA" id="ARBA00004651"/>
    </source>
</evidence>
<feature type="transmembrane region" description="Helical" evidence="5">
    <location>
        <begin position="212"/>
        <end position="234"/>
    </location>
</feature>
<keyword evidence="5" id="KW-1133">Transmembrane helix</keyword>
<feature type="transmembrane region" description="Helical" evidence="5">
    <location>
        <begin position="49"/>
        <end position="68"/>
    </location>
</feature>
<dbReference type="InterPro" id="IPR011701">
    <property type="entry name" value="MFS"/>
</dbReference>